<accession>A0A9P6NUZ2</accession>
<feature type="region of interest" description="Disordered" evidence="1">
    <location>
        <begin position="28"/>
        <end position="52"/>
    </location>
</feature>
<protein>
    <submittedName>
        <fullName evidence="2">Uncharacterized protein</fullName>
    </submittedName>
</protein>
<evidence type="ECO:0000256" key="1">
    <source>
        <dbReference type="SAM" id="MobiDB-lite"/>
    </source>
</evidence>
<reference evidence="2" key="1">
    <citation type="submission" date="2013-11" db="EMBL/GenBank/DDBJ databases">
        <title>Genome sequence of the fusiform rust pathogen reveals effectors for host alternation and coevolution with pine.</title>
        <authorList>
            <consortium name="DOE Joint Genome Institute"/>
            <person name="Smith K."/>
            <person name="Pendleton A."/>
            <person name="Kubisiak T."/>
            <person name="Anderson C."/>
            <person name="Salamov A."/>
            <person name="Aerts A."/>
            <person name="Riley R."/>
            <person name="Clum A."/>
            <person name="Lindquist E."/>
            <person name="Ence D."/>
            <person name="Campbell M."/>
            <person name="Kronenberg Z."/>
            <person name="Feau N."/>
            <person name="Dhillon B."/>
            <person name="Hamelin R."/>
            <person name="Burleigh J."/>
            <person name="Smith J."/>
            <person name="Yandell M."/>
            <person name="Nelson C."/>
            <person name="Grigoriev I."/>
            <person name="Davis J."/>
        </authorList>
    </citation>
    <scope>NUCLEOTIDE SEQUENCE</scope>
    <source>
        <strain evidence="2">G11</strain>
    </source>
</reference>
<gene>
    <name evidence="2" type="ORF">CROQUDRAFT_652275</name>
</gene>
<keyword evidence="3" id="KW-1185">Reference proteome</keyword>
<evidence type="ECO:0000313" key="3">
    <source>
        <dbReference type="Proteomes" id="UP000886653"/>
    </source>
</evidence>
<feature type="compositionally biased region" description="Basic and acidic residues" evidence="1">
    <location>
        <begin position="40"/>
        <end position="52"/>
    </location>
</feature>
<proteinExistence type="predicted"/>
<evidence type="ECO:0000313" key="2">
    <source>
        <dbReference type="EMBL" id="KAG0150664.1"/>
    </source>
</evidence>
<sequence>MVDHPAIIRLITLNWPVLDLRSMEGFDGSRLAQNSPESDYLSHRPEIASETI</sequence>
<dbReference type="Proteomes" id="UP000886653">
    <property type="component" value="Unassembled WGS sequence"/>
</dbReference>
<dbReference type="AlphaFoldDB" id="A0A9P6NUZ2"/>
<organism evidence="2 3">
    <name type="scientific">Cronartium quercuum f. sp. fusiforme G11</name>
    <dbReference type="NCBI Taxonomy" id="708437"/>
    <lineage>
        <taxon>Eukaryota</taxon>
        <taxon>Fungi</taxon>
        <taxon>Dikarya</taxon>
        <taxon>Basidiomycota</taxon>
        <taxon>Pucciniomycotina</taxon>
        <taxon>Pucciniomycetes</taxon>
        <taxon>Pucciniales</taxon>
        <taxon>Coleosporiaceae</taxon>
        <taxon>Cronartium</taxon>
    </lineage>
</organism>
<feature type="non-terminal residue" evidence="2">
    <location>
        <position position="1"/>
    </location>
</feature>
<name>A0A9P6NUZ2_9BASI</name>
<comment type="caution">
    <text evidence="2">The sequence shown here is derived from an EMBL/GenBank/DDBJ whole genome shotgun (WGS) entry which is preliminary data.</text>
</comment>
<dbReference type="EMBL" id="MU167218">
    <property type="protein sequence ID" value="KAG0150664.1"/>
    <property type="molecule type" value="Genomic_DNA"/>
</dbReference>